<dbReference type="AntiFam" id="ANF00150">
    <property type="entry name" value="Shadow ORF (opposite gltB)"/>
</dbReference>
<evidence type="ECO:0000313" key="1">
    <source>
        <dbReference type="EMBL" id="CKS61515.1"/>
    </source>
</evidence>
<dbReference type="AntiFam" id="ANF00199">
    <property type="entry name" value="Shadow ORF (opposite gltB)"/>
</dbReference>
<proteinExistence type="predicted"/>
<evidence type="ECO:0000313" key="2">
    <source>
        <dbReference type="Proteomes" id="UP000049023"/>
    </source>
</evidence>
<sequence length="387" mass="42510">MLQLEHSLRVEQVVLALAAPLVFPTHLEFAVSAFVRPVQIGQPVPGCDIGRDVIQGDPAGGAGKPGEVFVEHLLGDADSLEQLRTGVGGQRRDAHLRHHFQHTLTCGFDVVVQRRRTVDALDNTAVEHVLDRLEHQVGVDRGRAESDQRGHVVHLAGITGLDHQTHLGAGPFPNQVVVHSRNGEQRRYRSHFLVGLAVGQDDDPSAVGDCRRRRATYLFQRGSQPSTSLGDPVQTANHLGPQSVWAPIDLVVGIEADQLGELVVTQNRLGQHDLVAGVLVRVEQVTFAAGGALQAGHHLLADGVQRRVGHLGEQLMEVVVEHARTLRQHRNWSVGAHRPDWLGTEPSHRRYQQVELLVGIAECQLPHDDSMVGHPHVFALRQFVERN</sequence>
<dbReference type="Proteomes" id="UP000049023">
    <property type="component" value="Unassembled WGS sequence"/>
</dbReference>
<protein>
    <submittedName>
        <fullName evidence="1">Uncharacterized protein</fullName>
    </submittedName>
</protein>
<reference evidence="1 2" key="1">
    <citation type="submission" date="2015-03" db="EMBL/GenBank/DDBJ databases">
        <authorList>
            <consortium name="Pathogen Informatics"/>
        </authorList>
    </citation>
    <scope>NUCLEOTIDE SEQUENCE [LARGE SCALE GENOMIC DNA]</scope>
    <source>
        <strain evidence="1 2">Bir 187</strain>
    </source>
</reference>
<dbReference type="AlphaFoldDB" id="A0A655A9C3"/>
<accession>A0A655A9C3</accession>
<name>A0A655A9C3_MYCTX</name>
<dbReference type="EMBL" id="CNFU01000844">
    <property type="protein sequence ID" value="CKS61515.1"/>
    <property type="molecule type" value="Genomic_DNA"/>
</dbReference>
<gene>
    <name evidence="1" type="ORF">ERS027661_03319</name>
</gene>
<organism evidence="1 2">
    <name type="scientific">Mycobacterium tuberculosis</name>
    <dbReference type="NCBI Taxonomy" id="1773"/>
    <lineage>
        <taxon>Bacteria</taxon>
        <taxon>Bacillati</taxon>
        <taxon>Actinomycetota</taxon>
        <taxon>Actinomycetes</taxon>
        <taxon>Mycobacteriales</taxon>
        <taxon>Mycobacteriaceae</taxon>
        <taxon>Mycobacterium</taxon>
        <taxon>Mycobacterium tuberculosis complex</taxon>
    </lineage>
</organism>